<evidence type="ECO:0000313" key="8">
    <source>
        <dbReference type="Proteomes" id="UP001168883"/>
    </source>
</evidence>
<accession>A0ABT8VM65</accession>
<dbReference type="InterPro" id="IPR036259">
    <property type="entry name" value="MFS_trans_sf"/>
</dbReference>
<dbReference type="SUPFAM" id="SSF103473">
    <property type="entry name" value="MFS general substrate transporter"/>
    <property type="match status" value="1"/>
</dbReference>
<dbReference type="EMBL" id="JAUMKJ010000098">
    <property type="protein sequence ID" value="MDO3682079.1"/>
    <property type="molecule type" value="Genomic_DNA"/>
</dbReference>
<keyword evidence="5 6" id="KW-0472">Membrane</keyword>
<keyword evidence="8" id="KW-1185">Reference proteome</keyword>
<keyword evidence="3 6" id="KW-0812">Transmembrane</keyword>
<keyword evidence="4 6" id="KW-1133">Transmembrane helix</keyword>
<organism evidence="7 8">
    <name type="scientific">Paenibacillus ehimensis</name>
    <dbReference type="NCBI Taxonomy" id="79264"/>
    <lineage>
        <taxon>Bacteria</taxon>
        <taxon>Bacillati</taxon>
        <taxon>Bacillota</taxon>
        <taxon>Bacilli</taxon>
        <taxon>Bacillales</taxon>
        <taxon>Paenibacillaceae</taxon>
        <taxon>Paenibacillus</taxon>
    </lineage>
</organism>
<reference evidence="7" key="1">
    <citation type="submission" date="2023-07" db="EMBL/GenBank/DDBJ databases">
        <authorList>
            <person name="Aktuganov G."/>
            <person name="Boyko T."/>
            <person name="Delegan Y."/>
            <person name="Galimzianova N."/>
            <person name="Gilvanova E."/>
            <person name="Korobov V."/>
            <person name="Kuzmina L."/>
            <person name="Melentiev A."/>
            <person name="Milman P."/>
            <person name="Ryabova A."/>
            <person name="Stupak E."/>
            <person name="Yasakov T."/>
            <person name="Zharikova N."/>
            <person name="Zhurenko E."/>
        </authorList>
    </citation>
    <scope>NUCLEOTIDE SEQUENCE</scope>
    <source>
        <strain evidence="7">IB-739</strain>
    </source>
</reference>
<comment type="caution">
    <text evidence="7">The sequence shown here is derived from an EMBL/GenBank/DDBJ whole genome shotgun (WGS) entry which is preliminary data.</text>
</comment>
<sequence length="120" mass="12482">MSLLLHATILIAFPFAAQLVIGAMLATMVWIGAVQTTVPAQQYYLITLSPHSSEIALSVNTSVFQLGLAVGAGMGGLIVDRYTAAPLGWVGGATVLLGLFFAWLSFSLGRTAASKAVLSK</sequence>
<evidence type="ECO:0000256" key="5">
    <source>
        <dbReference type="ARBA" id="ARBA00023136"/>
    </source>
</evidence>
<dbReference type="Proteomes" id="UP001168883">
    <property type="component" value="Unassembled WGS sequence"/>
</dbReference>
<evidence type="ECO:0000256" key="6">
    <source>
        <dbReference type="SAM" id="Phobius"/>
    </source>
</evidence>
<dbReference type="InterPro" id="IPR050189">
    <property type="entry name" value="MFS_Efflux_Transporters"/>
</dbReference>
<evidence type="ECO:0000256" key="3">
    <source>
        <dbReference type="ARBA" id="ARBA00022692"/>
    </source>
</evidence>
<dbReference type="RefSeq" id="WP_302881542.1">
    <property type="nucleotide sequence ID" value="NZ_JAUMKJ010000098.1"/>
</dbReference>
<gene>
    <name evidence="7" type="ORF">Q3C12_34345</name>
</gene>
<name>A0ABT8VM65_9BACL</name>
<protein>
    <submittedName>
        <fullName evidence="7">Transporter</fullName>
    </submittedName>
</protein>
<dbReference type="PANTHER" id="PTHR43124">
    <property type="entry name" value="PURINE EFFLUX PUMP PBUE"/>
    <property type="match status" value="1"/>
</dbReference>
<evidence type="ECO:0000313" key="7">
    <source>
        <dbReference type="EMBL" id="MDO3682079.1"/>
    </source>
</evidence>
<proteinExistence type="predicted"/>
<feature type="transmembrane region" description="Helical" evidence="6">
    <location>
        <begin position="86"/>
        <end position="106"/>
    </location>
</feature>
<keyword evidence="2" id="KW-1003">Cell membrane</keyword>
<evidence type="ECO:0000256" key="2">
    <source>
        <dbReference type="ARBA" id="ARBA00022475"/>
    </source>
</evidence>
<comment type="subcellular location">
    <subcellularLocation>
        <location evidence="1">Cell membrane</location>
        <topology evidence="1">Multi-pass membrane protein</topology>
    </subcellularLocation>
</comment>
<evidence type="ECO:0000256" key="4">
    <source>
        <dbReference type="ARBA" id="ARBA00022989"/>
    </source>
</evidence>
<evidence type="ECO:0000256" key="1">
    <source>
        <dbReference type="ARBA" id="ARBA00004651"/>
    </source>
</evidence>
<dbReference type="PANTHER" id="PTHR43124:SF10">
    <property type="entry name" value="PURINE EFFLUX PUMP PBUE"/>
    <property type="match status" value="1"/>
</dbReference>
<feature type="transmembrane region" description="Helical" evidence="6">
    <location>
        <begin position="55"/>
        <end position="79"/>
    </location>
</feature>